<accession>A0ABD3HUZ3</accession>
<keyword evidence="2" id="KW-1003">Cell membrane</keyword>
<comment type="subcellular location">
    <subcellularLocation>
        <location evidence="1">Cell membrane</location>
        <topology evidence="1">Single-pass type I membrane protein</topology>
    </subcellularLocation>
</comment>
<reference evidence="13 14" key="1">
    <citation type="submission" date="2024-09" db="EMBL/GenBank/DDBJ databases">
        <title>Chromosome-scale assembly of Riccia sorocarpa.</title>
        <authorList>
            <person name="Paukszto L."/>
        </authorList>
    </citation>
    <scope>NUCLEOTIDE SEQUENCE [LARGE SCALE GENOMIC DNA]</scope>
    <source>
        <strain evidence="13">LP-2024</strain>
        <tissue evidence="13">Aerial parts of the thallus</tissue>
    </source>
</reference>
<dbReference type="InterPro" id="IPR011009">
    <property type="entry name" value="Kinase-like_dom_sf"/>
</dbReference>
<dbReference type="SUPFAM" id="SSF56112">
    <property type="entry name" value="Protein kinase-like (PK-like)"/>
    <property type="match status" value="1"/>
</dbReference>
<evidence type="ECO:0000259" key="12">
    <source>
        <dbReference type="PROSITE" id="PS50011"/>
    </source>
</evidence>
<protein>
    <recommendedName>
        <fullName evidence="12">Protein kinase domain-containing protein</fullName>
    </recommendedName>
</protein>
<keyword evidence="3 11" id="KW-0812">Transmembrane</keyword>
<name>A0ABD3HUZ3_9MARC</name>
<dbReference type="GO" id="GO:0002229">
    <property type="term" value="P:defense response to oomycetes"/>
    <property type="evidence" value="ECO:0007669"/>
    <property type="project" value="UniProtKB-ARBA"/>
</dbReference>
<keyword evidence="5" id="KW-0547">Nucleotide-binding</keyword>
<evidence type="ECO:0000313" key="14">
    <source>
        <dbReference type="Proteomes" id="UP001633002"/>
    </source>
</evidence>
<evidence type="ECO:0000256" key="1">
    <source>
        <dbReference type="ARBA" id="ARBA00004251"/>
    </source>
</evidence>
<dbReference type="EMBL" id="JBJQOH010000002">
    <property type="protein sequence ID" value="KAL3695213.1"/>
    <property type="molecule type" value="Genomic_DNA"/>
</dbReference>
<dbReference type="Proteomes" id="UP001633002">
    <property type="component" value="Unassembled WGS sequence"/>
</dbReference>
<keyword evidence="9" id="KW-0675">Receptor</keyword>
<evidence type="ECO:0000256" key="10">
    <source>
        <dbReference type="ARBA" id="ARBA00023180"/>
    </source>
</evidence>
<dbReference type="PANTHER" id="PTHR46146:SF3">
    <property type="entry name" value="SERINE_THREONINE-PROTEIN KINASE-LIKE PROTEIN CCR3-RELATED"/>
    <property type="match status" value="1"/>
</dbReference>
<dbReference type="GO" id="GO:0005886">
    <property type="term" value="C:plasma membrane"/>
    <property type="evidence" value="ECO:0007669"/>
    <property type="project" value="UniProtKB-SubCell"/>
</dbReference>
<feature type="domain" description="Protein kinase" evidence="12">
    <location>
        <begin position="74"/>
        <end position="354"/>
    </location>
</feature>
<dbReference type="InterPro" id="IPR001245">
    <property type="entry name" value="Ser-Thr/Tyr_kinase_cat_dom"/>
</dbReference>
<evidence type="ECO:0000256" key="11">
    <source>
        <dbReference type="SAM" id="Phobius"/>
    </source>
</evidence>
<evidence type="ECO:0000256" key="4">
    <source>
        <dbReference type="ARBA" id="ARBA00022729"/>
    </source>
</evidence>
<evidence type="ECO:0000256" key="3">
    <source>
        <dbReference type="ARBA" id="ARBA00022692"/>
    </source>
</evidence>
<evidence type="ECO:0000313" key="13">
    <source>
        <dbReference type="EMBL" id="KAL3695213.1"/>
    </source>
</evidence>
<dbReference type="GO" id="GO:0005524">
    <property type="term" value="F:ATP binding"/>
    <property type="evidence" value="ECO:0007669"/>
    <property type="project" value="UniProtKB-KW"/>
</dbReference>
<dbReference type="PROSITE" id="PS50011">
    <property type="entry name" value="PROTEIN_KINASE_DOM"/>
    <property type="match status" value="1"/>
</dbReference>
<gene>
    <name evidence="13" type="ORF">R1sor_009289</name>
</gene>
<keyword evidence="4" id="KW-0732">Signal</keyword>
<sequence length="407" mass="45374">MIIHLGFVVTIGLLLLVIIIVFAYFHSRQRWYMERTIGAAASTSRVKEVVVGRVPTCTRQTRVLTFDEVRAITTDFSHKIGGGRFGPVYYGKLPDGQEVAVKVRPTNYAQGGEQDGHLITEVSILAKVHHQHLVSLLGYCLDPVNQVLVYEFMRNGTLRSYLQRSQVGQPSLMNWRTRLLVMMDAARGLHSLHTDWNPVIIHREINSINIMLDENMNAKVADFGVSKVTLDDDSGIPTLLKCTAGYLDPEYFTTQKLTPKSDVYSFGVVLFETISGRPPIMYSHDGARWSSLVEWVKLNYRDGNVREIVDPSLQGLYAEESVRKVAQVALACLEFHGPRRPDMEKVLLGLAEALHLENAHHQQQIATAAVSAPANGINVTLTKGTQHQVVYGMPLTTNPGVVSFPRS</sequence>
<keyword evidence="10" id="KW-0325">Glycoprotein</keyword>
<evidence type="ECO:0000256" key="6">
    <source>
        <dbReference type="ARBA" id="ARBA00022840"/>
    </source>
</evidence>
<keyword evidence="8 11" id="KW-0472">Membrane</keyword>
<dbReference type="Gene3D" id="1.10.510.10">
    <property type="entry name" value="Transferase(Phosphotransferase) domain 1"/>
    <property type="match status" value="1"/>
</dbReference>
<dbReference type="PANTHER" id="PTHR46146">
    <property type="entry name" value="SERINE/THREONINE-PROTEIN KINASE-LIKE PROTEIN CCR4"/>
    <property type="match status" value="1"/>
</dbReference>
<keyword evidence="6" id="KW-0067">ATP-binding</keyword>
<evidence type="ECO:0000256" key="5">
    <source>
        <dbReference type="ARBA" id="ARBA00022741"/>
    </source>
</evidence>
<organism evidence="13 14">
    <name type="scientific">Riccia sorocarpa</name>
    <dbReference type="NCBI Taxonomy" id="122646"/>
    <lineage>
        <taxon>Eukaryota</taxon>
        <taxon>Viridiplantae</taxon>
        <taxon>Streptophyta</taxon>
        <taxon>Embryophyta</taxon>
        <taxon>Marchantiophyta</taxon>
        <taxon>Marchantiopsida</taxon>
        <taxon>Marchantiidae</taxon>
        <taxon>Marchantiales</taxon>
        <taxon>Ricciaceae</taxon>
        <taxon>Riccia</taxon>
    </lineage>
</organism>
<evidence type="ECO:0000256" key="2">
    <source>
        <dbReference type="ARBA" id="ARBA00022475"/>
    </source>
</evidence>
<comment type="caution">
    <text evidence="13">The sequence shown here is derived from an EMBL/GenBank/DDBJ whole genome shotgun (WGS) entry which is preliminary data.</text>
</comment>
<dbReference type="Pfam" id="PF07714">
    <property type="entry name" value="PK_Tyr_Ser-Thr"/>
    <property type="match status" value="1"/>
</dbReference>
<evidence type="ECO:0000256" key="7">
    <source>
        <dbReference type="ARBA" id="ARBA00022989"/>
    </source>
</evidence>
<keyword evidence="7 11" id="KW-1133">Transmembrane helix</keyword>
<keyword evidence="14" id="KW-1185">Reference proteome</keyword>
<evidence type="ECO:0000256" key="8">
    <source>
        <dbReference type="ARBA" id="ARBA00023136"/>
    </source>
</evidence>
<dbReference type="FunFam" id="1.10.510.10:FF:000240">
    <property type="entry name" value="Lectin-domain containing receptor kinase A4.3"/>
    <property type="match status" value="1"/>
</dbReference>
<feature type="transmembrane region" description="Helical" evidence="11">
    <location>
        <begin position="6"/>
        <end position="25"/>
    </location>
</feature>
<dbReference type="InterPro" id="IPR000719">
    <property type="entry name" value="Prot_kinase_dom"/>
</dbReference>
<dbReference type="AlphaFoldDB" id="A0ABD3HUZ3"/>
<evidence type="ECO:0000256" key="9">
    <source>
        <dbReference type="ARBA" id="ARBA00023170"/>
    </source>
</evidence>
<proteinExistence type="predicted"/>
<dbReference type="Gene3D" id="3.30.200.20">
    <property type="entry name" value="Phosphorylase Kinase, domain 1"/>
    <property type="match status" value="1"/>
</dbReference>